<dbReference type="InterPro" id="IPR049756">
    <property type="entry name" value="PlcA-like_dom"/>
</dbReference>
<comment type="caution">
    <text evidence="1">The sequence shown here is derived from an EMBL/GenBank/DDBJ whole genome shotgun (WGS) entry which is preliminary data.</text>
</comment>
<dbReference type="EMBL" id="CACRXK020007845">
    <property type="protein sequence ID" value="CAB4013334.1"/>
    <property type="molecule type" value="Genomic_DNA"/>
</dbReference>
<evidence type="ECO:0000313" key="2">
    <source>
        <dbReference type="Proteomes" id="UP001152795"/>
    </source>
</evidence>
<dbReference type="AlphaFoldDB" id="A0A6S7I4E9"/>
<evidence type="ECO:0000313" key="1">
    <source>
        <dbReference type="EMBL" id="CAB4013334.1"/>
    </source>
</evidence>
<keyword evidence="2" id="KW-1185">Reference proteome</keyword>
<dbReference type="OrthoDB" id="4330301at2759"/>
<gene>
    <name evidence="1" type="ORF">PACLA_8A069690</name>
</gene>
<organism evidence="1 2">
    <name type="scientific">Paramuricea clavata</name>
    <name type="common">Red gorgonian</name>
    <name type="synonym">Violescent sea-whip</name>
    <dbReference type="NCBI Taxonomy" id="317549"/>
    <lineage>
        <taxon>Eukaryota</taxon>
        <taxon>Metazoa</taxon>
        <taxon>Cnidaria</taxon>
        <taxon>Anthozoa</taxon>
        <taxon>Octocorallia</taxon>
        <taxon>Malacalcyonacea</taxon>
        <taxon>Plexauridae</taxon>
        <taxon>Paramuricea</taxon>
    </lineage>
</organism>
<protein>
    <submittedName>
        <fullName evidence="1">Uncharacterized protein</fullName>
    </submittedName>
</protein>
<dbReference type="CDD" id="cd22893">
    <property type="entry name" value="PlcA-like"/>
    <property type="match status" value="1"/>
</dbReference>
<sequence>MERTSYFEADEHDLIGSRADLHEPGMNTKLTLPNGIELKFGQIIALGGDFYGVSNNPIIDINTDDTGSEENQRRRERFLAAYATLATKEFNANETNQLNTLVTMFNEEKAVRASGEGELHSHSEYGAASPNMLSLAIKNYDHFQPQAKQAYLVGHQLAMEKARVAARDTNVENKKKKLMEAYSLDAFAGHYLTDCFSSGHIRTPRVQLYKQLWIPLNGDYLSKYMHDEDSKFGLRVKNNKNTKWIAYGDGYLLKNGSQDNLQKVVQAVQKSVDQVHEAYQHPDREINTDVVTDLLPFVDPDAENNTPLFQMKDGELHMRSETDDLQSTGTTSDWTGAGAVLSLVGHDPENSALPSA</sequence>
<name>A0A6S7I4E9_PARCT</name>
<proteinExistence type="predicted"/>
<dbReference type="Proteomes" id="UP001152795">
    <property type="component" value="Unassembled WGS sequence"/>
</dbReference>
<reference evidence="1" key="1">
    <citation type="submission" date="2020-04" db="EMBL/GenBank/DDBJ databases">
        <authorList>
            <person name="Alioto T."/>
            <person name="Alioto T."/>
            <person name="Gomez Garrido J."/>
        </authorList>
    </citation>
    <scope>NUCLEOTIDE SEQUENCE</scope>
    <source>
        <strain evidence="1">A484AB</strain>
    </source>
</reference>
<accession>A0A6S7I4E9</accession>